<dbReference type="SFLD" id="SFLDG01067">
    <property type="entry name" value="SPASM/twitch_domain_containing"/>
    <property type="match status" value="1"/>
</dbReference>
<reference evidence="6 7" key="1">
    <citation type="journal article" date="2017" name="ISME J.">
        <title>Potential for microbial H2 and metal transformations associated with novel bacteria and archaea in deep terrestrial subsurface sediments.</title>
        <authorList>
            <person name="Hernsdorf A.W."/>
            <person name="Amano Y."/>
            <person name="Miyakawa K."/>
            <person name="Ise K."/>
            <person name="Suzuki Y."/>
            <person name="Anantharaman K."/>
            <person name="Probst A."/>
            <person name="Burstein D."/>
            <person name="Thomas B.C."/>
            <person name="Banfield J.F."/>
        </authorList>
    </citation>
    <scope>NUCLEOTIDE SEQUENCE [LARGE SCALE GENOMIC DNA]</scope>
    <source>
        <strain evidence="6">HGW-Actinobacteria-3</strain>
    </source>
</reference>
<dbReference type="Gene3D" id="3.20.20.70">
    <property type="entry name" value="Aldolase class I"/>
    <property type="match status" value="1"/>
</dbReference>
<dbReference type="CDD" id="cd21109">
    <property type="entry name" value="SPASM"/>
    <property type="match status" value="1"/>
</dbReference>
<dbReference type="InterPro" id="IPR007197">
    <property type="entry name" value="rSAM"/>
</dbReference>
<evidence type="ECO:0000256" key="2">
    <source>
        <dbReference type="ARBA" id="ARBA00022723"/>
    </source>
</evidence>
<evidence type="ECO:0000256" key="1">
    <source>
        <dbReference type="ARBA" id="ARBA00022691"/>
    </source>
</evidence>
<keyword evidence="2" id="KW-0479">Metal-binding</keyword>
<gene>
    <name evidence="6" type="ORF">CVT63_03575</name>
</gene>
<dbReference type="PANTHER" id="PTHR11228:SF7">
    <property type="entry name" value="PQQA PEPTIDE CYCLASE"/>
    <property type="match status" value="1"/>
</dbReference>
<dbReference type="GO" id="GO:0003824">
    <property type="term" value="F:catalytic activity"/>
    <property type="evidence" value="ECO:0007669"/>
    <property type="project" value="InterPro"/>
</dbReference>
<keyword evidence="3" id="KW-0408">Iron</keyword>
<accession>A0A2N3G6E1</accession>
<sequence length="365" mass="40958">MHKLASADWGRLINGAFDYNIRSHFGVLPPKLLQLISNYRCNARCAMCNIWQIPHKHEMSVDGFAAIIDPDPIFDSIEDLTVAGGEASLRADLVALVDYLVDRLPTVHTLSMVSNGFLPKRILTQTEAILRLLEPKGIKLSMSVSVDGVGALHDQVRGIPGGFDNVMETLTGLQTLQKQHDFWLGVGYVVMHQNLRHALEFREWGRARNLDVGFQIVAFHESYVGNVDRQDDVDFRPEDKADLIAFMEQLASERSLGNLAAFYWNDMVRMYRDGAPRVTPCPYNLEGLALDCYGDVYYCLSTPKIGNVLQDGRSVSEIYYAPENLSYRSGKMRNKICPVCNSGCGTEIAIKKDVKEYLQFLATGR</sequence>
<evidence type="ECO:0000313" key="6">
    <source>
        <dbReference type="EMBL" id="PKQ28287.1"/>
    </source>
</evidence>
<dbReference type="InterPro" id="IPR058240">
    <property type="entry name" value="rSAM_sf"/>
</dbReference>
<dbReference type="SFLD" id="SFLDS00029">
    <property type="entry name" value="Radical_SAM"/>
    <property type="match status" value="1"/>
</dbReference>
<dbReference type="AlphaFoldDB" id="A0A2N3G6E1"/>
<evidence type="ECO:0000259" key="5">
    <source>
        <dbReference type="Pfam" id="PF04055"/>
    </source>
</evidence>
<feature type="domain" description="Radical SAM core" evidence="5">
    <location>
        <begin position="38"/>
        <end position="202"/>
    </location>
</feature>
<dbReference type="GO" id="GO:0051536">
    <property type="term" value="F:iron-sulfur cluster binding"/>
    <property type="evidence" value="ECO:0007669"/>
    <property type="project" value="UniProtKB-KW"/>
</dbReference>
<dbReference type="SUPFAM" id="SSF102114">
    <property type="entry name" value="Radical SAM enzymes"/>
    <property type="match status" value="1"/>
</dbReference>
<evidence type="ECO:0000256" key="3">
    <source>
        <dbReference type="ARBA" id="ARBA00023004"/>
    </source>
</evidence>
<keyword evidence="1" id="KW-0949">S-adenosyl-L-methionine</keyword>
<dbReference type="Proteomes" id="UP000233654">
    <property type="component" value="Unassembled WGS sequence"/>
</dbReference>
<keyword evidence="4" id="KW-0411">Iron-sulfur</keyword>
<name>A0A2N3G6E1_9ACTN</name>
<comment type="caution">
    <text evidence="6">The sequence shown here is derived from an EMBL/GenBank/DDBJ whole genome shotgun (WGS) entry which is preliminary data.</text>
</comment>
<protein>
    <recommendedName>
        <fullName evidence="5">Radical SAM core domain-containing protein</fullName>
    </recommendedName>
</protein>
<dbReference type="Pfam" id="PF04055">
    <property type="entry name" value="Radical_SAM"/>
    <property type="match status" value="1"/>
</dbReference>
<evidence type="ECO:0000313" key="7">
    <source>
        <dbReference type="Proteomes" id="UP000233654"/>
    </source>
</evidence>
<dbReference type="CDD" id="cd01335">
    <property type="entry name" value="Radical_SAM"/>
    <property type="match status" value="1"/>
</dbReference>
<dbReference type="InterPro" id="IPR013785">
    <property type="entry name" value="Aldolase_TIM"/>
</dbReference>
<dbReference type="PANTHER" id="PTHR11228">
    <property type="entry name" value="RADICAL SAM DOMAIN PROTEIN"/>
    <property type="match status" value="1"/>
</dbReference>
<evidence type="ECO:0000256" key="4">
    <source>
        <dbReference type="ARBA" id="ARBA00023014"/>
    </source>
</evidence>
<dbReference type="InterPro" id="IPR050377">
    <property type="entry name" value="Radical_SAM_PqqE_MftC-like"/>
</dbReference>
<dbReference type="GO" id="GO:0046872">
    <property type="term" value="F:metal ion binding"/>
    <property type="evidence" value="ECO:0007669"/>
    <property type="project" value="UniProtKB-KW"/>
</dbReference>
<dbReference type="EMBL" id="PHEX01000023">
    <property type="protein sequence ID" value="PKQ28287.1"/>
    <property type="molecule type" value="Genomic_DNA"/>
</dbReference>
<proteinExistence type="predicted"/>
<organism evidence="6 7">
    <name type="scientific">Candidatus Anoxymicrobium japonicum</name>
    <dbReference type="NCBI Taxonomy" id="2013648"/>
    <lineage>
        <taxon>Bacteria</taxon>
        <taxon>Bacillati</taxon>
        <taxon>Actinomycetota</taxon>
        <taxon>Candidatus Geothermincolia</taxon>
        <taxon>Candidatus Geothermincolales</taxon>
        <taxon>Candidatus Anoxymicrobiaceae</taxon>
        <taxon>Candidatus Anoxymicrobium</taxon>
    </lineage>
</organism>